<organism evidence="1 2">
    <name type="scientific">Xylella fastidiosa subsp. sandyi Ann-1</name>
    <dbReference type="NCBI Taxonomy" id="155920"/>
    <lineage>
        <taxon>Bacteria</taxon>
        <taxon>Pseudomonadati</taxon>
        <taxon>Pseudomonadota</taxon>
        <taxon>Gammaproteobacteria</taxon>
        <taxon>Lysobacterales</taxon>
        <taxon>Lysobacteraceae</taxon>
        <taxon>Xylella</taxon>
    </lineage>
</organism>
<sequence length="63" mass="7331">MNEEAVSAIRRTMKMYTIKRTIGTHLADKDESKNTNRLMHSAIIKEKYARTSGSIRNRTYITK</sequence>
<proteinExistence type="predicted"/>
<dbReference type="KEGG" id="xfs:D934_09385"/>
<name>A0A060H832_XYLFS</name>
<gene>
    <name evidence="1" type="ORF">D934_09385</name>
</gene>
<dbReference type="Proteomes" id="UP000027215">
    <property type="component" value="Chromosome"/>
</dbReference>
<accession>A0A060H832</accession>
<dbReference type="EMBL" id="CP006696">
    <property type="protein sequence ID" value="AIC11455.1"/>
    <property type="molecule type" value="Genomic_DNA"/>
</dbReference>
<protein>
    <submittedName>
        <fullName evidence="1">Uncharacterized protein</fullName>
    </submittedName>
</protein>
<evidence type="ECO:0000313" key="2">
    <source>
        <dbReference type="Proteomes" id="UP000027215"/>
    </source>
</evidence>
<dbReference type="AlphaFoldDB" id="A0A060H832"/>
<evidence type="ECO:0000313" key="1">
    <source>
        <dbReference type="EMBL" id="AIC11455.1"/>
    </source>
</evidence>
<dbReference type="HOGENOM" id="CLU_2884956_0_0_6"/>
<dbReference type="PATRIC" id="fig|155920.8.peg.2194"/>
<reference evidence="1 2" key="1">
    <citation type="submission" date="2013-08" db="EMBL/GenBank/DDBJ databases">
        <authorList>
            <person name="Stouthamer R."/>
            <person name="Nunney L."/>
        </authorList>
    </citation>
    <scope>NUCLEOTIDE SEQUENCE [LARGE SCALE GENOMIC DNA]</scope>
    <source>
        <strain evidence="2">ann-1</strain>
    </source>
</reference>